<dbReference type="AlphaFoldDB" id="A0A179G6L3"/>
<feature type="region of interest" description="Disordered" evidence="8">
    <location>
        <begin position="513"/>
        <end position="546"/>
    </location>
</feature>
<dbReference type="Proteomes" id="UP000078397">
    <property type="component" value="Unassembled WGS sequence"/>
</dbReference>
<evidence type="ECO:0000313" key="11">
    <source>
        <dbReference type="EMBL" id="OAQ73432.1"/>
    </source>
</evidence>
<dbReference type="InterPro" id="IPR003663">
    <property type="entry name" value="Sugar/inositol_transpt"/>
</dbReference>
<evidence type="ECO:0000256" key="7">
    <source>
        <dbReference type="RuleBase" id="RU003346"/>
    </source>
</evidence>
<dbReference type="InterPro" id="IPR005829">
    <property type="entry name" value="Sugar_transporter_CS"/>
</dbReference>
<feature type="transmembrane region" description="Helical" evidence="9">
    <location>
        <begin position="100"/>
        <end position="119"/>
    </location>
</feature>
<keyword evidence="5 9" id="KW-1133">Transmembrane helix</keyword>
<feature type="domain" description="Major facilitator superfamily (MFS) profile" evidence="10">
    <location>
        <begin position="17"/>
        <end position="462"/>
    </location>
</feature>
<evidence type="ECO:0000256" key="5">
    <source>
        <dbReference type="ARBA" id="ARBA00022989"/>
    </source>
</evidence>
<dbReference type="PROSITE" id="PS50850">
    <property type="entry name" value="MFS"/>
    <property type="match status" value="1"/>
</dbReference>
<evidence type="ECO:0000313" key="12">
    <source>
        <dbReference type="Proteomes" id="UP000078397"/>
    </source>
</evidence>
<feature type="transmembrane region" description="Helical" evidence="9">
    <location>
        <begin position="12"/>
        <end position="30"/>
    </location>
</feature>
<dbReference type="RefSeq" id="XP_018149515.1">
    <property type="nucleotide sequence ID" value="XM_018281024.1"/>
</dbReference>
<name>A0A179G6L3_METCM</name>
<feature type="transmembrane region" description="Helical" evidence="9">
    <location>
        <begin position="440"/>
        <end position="458"/>
    </location>
</feature>
<dbReference type="OrthoDB" id="6612291at2759"/>
<dbReference type="GeneID" id="28845018"/>
<reference evidence="11 12" key="1">
    <citation type="journal article" date="2016" name="PLoS Pathog.">
        <title>Biosynthesis of antibiotic leucinostatins in bio-control fungus Purpureocillium lilacinum and their inhibition on phytophthora revealed by genome mining.</title>
        <authorList>
            <person name="Wang G."/>
            <person name="Liu Z."/>
            <person name="Lin R."/>
            <person name="Li E."/>
            <person name="Mao Z."/>
            <person name="Ling J."/>
            <person name="Yang Y."/>
            <person name="Yin W.B."/>
            <person name="Xie B."/>
        </authorList>
    </citation>
    <scope>NUCLEOTIDE SEQUENCE [LARGE SCALE GENOMIC DNA]</scope>
    <source>
        <strain evidence="11">170</strain>
    </source>
</reference>
<keyword evidence="6 9" id="KW-0472">Membrane</keyword>
<protein>
    <submittedName>
        <fullName evidence="11">MFS monosaccharide transporter</fullName>
    </submittedName>
</protein>
<dbReference type="PANTHER" id="PTHR48022:SF68">
    <property type="entry name" value="MAJOR FACILITATOR SUPERFAMILY (MFS) PROFILE DOMAIN-CONTAINING PROTEIN-RELATED"/>
    <property type="match status" value="1"/>
</dbReference>
<keyword evidence="12" id="KW-1185">Reference proteome</keyword>
<evidence type="ECO:0000256" key="1">
    <source>
        <dbReference type="ARBA" id="ARBA00004141"/>
    </source>
</evidence>
<dbReference type="PROSITE" id="PS00216">
    <property type="entry name" value="SUGAR_TRANSPORT_1"/>
    <property type="match status" value="1"/>
</dbReference>
<dbReference type="InterPro" id="IPR036259">
    <property type="entry name" value="MFS_trans_sf"/>
</dbReference>
<comment type="caution">
    <text evidence="11">The sequence shown here is derived from an EMBL/GenBank/DDBJ whole genome shotgun (WGS) entry which is preliminary data.</text>
</comment>
<dbReference type="GO" id="GO:0016020">
    <property type="term" value="C:membrane"/>
    <property type="evidence" value="ECO:0007669"/>
    <property type="project" value="UniProtKB-SubCell"/>
</dbReference>
<dbReference type="PROSITE" id="PS51257">
    <property type="entry name" value="PROKAR_LIPOPROTEIN"/>
    <property type="match status" value="1"/>
</dbReference>
<keyword evidence="4 9" id="KW-0812">Transmembrane</keyword>
<feature type="transmembrane region" description="Helical" evidence="9">
    <location>
        <begin position="125"/>
        <end position="146"/>
    </location>
</feature>
<dbReference type="InterPro" id="IPR050360">
    <property type="entry name" value="MFS_Sugar_Transporters"/>
</dbReference>
<evidence type="ECO:0000256" key="6">
    <source>
        <dbReference type="ARBA" id="ARBA00023136"/>
    </source>
</evidence>
<gene>
    <name evidence="11" type="ORF">VFPPC_01141</name>
</gene>
<dbReference type="InterPro" id="IPR005828">
    <property type="entry name" value="MFS_sugar_transport-like"/>
</dbReference>
<comment type="subcellular location">
    <subcellularLocation>
        <location evidence="1">Membrane</location>
        <topology evidence="1">Multi-pass membrane protein</topology>
    </subcellularLocation>
</comment>
<dbReference type="KEGG" id="pchm:VFPPC_01141"/>
<dbReference type="EMBL" id="LSBJ02000001">
    <property type="protein sequence ID" value="OAQ73432.1"/>
    <property type="molecule type" value="Genomic_DNA"/>
</dbReference>
<dbReference type="Pfam" id="PF00083">
    <property type="entry name" value="Sugar_tr"/>
    <property type="match status" value="1"/>
</dbReference>
<dbReference type="GO" id="GO:0005351">
    <property type="term" value="F:carbohydrate:proton symporter activity"/>
    <property type="evidence" value="ECO:0007669"/>
    <property type="project" value="TreeGrafter"/>
</dbReference>
<evidence type="ECO:0000256" key="9">
    <source>
        <dbReference type="SAM" id="Phobius"/>
    </source>
</evidence>
<dbReference type="InterPro" id="IPR020846">
    <property type="entry name" value="MFS_dom"/>
</dbReference>
<feature type="transmembrane region" description="Helical" evidence="9">
    <location>
        <begin position="373"/>
        <end position="396"/>
    </location>
</feature>
<dbReference type="PRINTS" id="PR00171">
    <property type="entry name" value="SUGRTRNSPORT"/>
</dbReference>
<evidence type="ECO:0000256" key="3">
    <source>
        <dbReference type="ARBA" id="ARBA00022448"/>
    </source>
</evidence>
<organism evidence="11 12">
    <name type="scientific">Pochonia chlamydosporia 170</name>
    <dbReference type="NCBI Taxonomy" id="1380566"/>
    <lineage>
        <taxon>Eukaryota</taxon>
        <taxon>Fungi</taxon>
        <taxon>Dikarya</taxon>
        <taxon>Ascomycota</taxon>
        <taxon>Pezizomycotina</taxon>
        <taxon>Sordariomycetes</taxon>
        <taxon>Hypocreomycetidae</taxon>
        <taxon>Hypocreales</taxon>
        <taxon>Clavicipitaceae</taxon>
        <taxon>Pochonia</taxon>
    </lineage>
</organism>
<sequence>MGKKYFGLSGQALNWAIGAVAGCDFLLFGYDQGVMGGILTLPIFLEQFPSINDSAEGLTPTEKSNRSTYQGIAVASYNLGCFLGAVITIFIGNPLGRKRMIFLGTAIMVVGAALQASAFSLEHFIIGRIITGLGNGGNTSTVPMWQSETCSAHKRGKLVMIEGALITGGIMISYWVDLGLSFAPGSVAWRFPLAFQIVFCIFILSFVMGLPESPRWLILKGRDEEAREVIAAIAEVESDDKYVDNEFRAIKETVAEMSKGSFSDCFARDNNRTLHRTIIAYVNQMFQQISGINLITYYAATIYRRLGMSPFLSRLLAALNGTEYFIASWPAVFLVERVGRRKLMLFGAAGQAGTMAILAGVGSQENNKACQIAGIVFLFVFNTFFAVGWLGMTWLYPAEITPLRTRAPANALSTSSNWIFNFMVVMITPVSFTNIKYHTYTIFAIINAIMVPSVYFFFPETAYRSLEEMDTIFHKVKGWKGAFTVVHQAEIEPRRYGKHGELLIAVDEVDEKDNVEHRNGSSSETSTDANNGMFTNTDEETQRRGG</sequence>
<feature type="compositionally biased region" description="Polar residues" evidence="8">
    <location>
        <begin position="520"/>
        <end position="536"/>
    </location>
</feature>
<feature type="transmembrane region" description="Helical" evidence="9">
    <location>
        <begin position="158"/>
        <end position="176"/>
    </location>
</feature>
<feature type="transmembrane region" description="Helical" evidence="9">
    <location>
        <begin position="343"/>
        <end position="361"/>
    </location>
</feature>
<keyword evidence="3 7" id="KW-0813">Transport</keyword>
<proteinExistence type="inferred from homology"/>
<feature type="transmembrane region" description="Helical" evidence="9">
    <location>
        <begin position="416"/>
        <end position="433"/>
    </location>
</feature>
<evidence type="ECO:0000259" key="10">
    <source>
        <dbReference type="PROSITE" id="PS50850"/>
    </source>
</evidence>
<feature type="transmembrane region" description="Helical" evidence="9">
    <location>
        <begin position="311"/>
        <end position="331"/>
    </location>
</feature>
<dbReference type="FunFam" id="1.20.1250.20:FF:000061">
    <property type="entry name" value="MFS sugar transporter"/>
    <property type="match status" value="1"/>
</dbReference>
<evidence type="ECO:0000256" key="2">
    <source>
        <dbReference type="ARBA" id="ARBA00010992"/>
    </source>
</evidence>
<evidence type="ECO:0000256" key="8">
    <source>
        <dbReference type="SAM" id="MobiDB-lite"/>
    </source>
</evidence>
<evidence type="ECO:0000256" key="4">
    <source>
        <dbReference type="ARBA" id="ARBA00022692"/>
    </source>
</evidence>
<dbReference type="SUPFAM" id="SSF103473">
    <property type="entry name" value="MFS general substrate transporter"/>
    <property type="match status" value="1"/>
</dbReference>
<feature type="transmembrane region" description="Helical" evidence="9">
    <location>
        <begin position="188"/>
        <end position="210"/>
    </location>
</feature>
<dbReference type="Gene3D" id="1.20.1250.20">
    <property type="entry name" value="MFS general substrate transporter like domains"/>
    <property type="match status" value="1"/>
</dbReference>
<feature type="transmembrane region" description="Helical" evidence="9">
    <location>
        <begin position="72"/>
        <end position="93"/>
    </location>
</feature>
<dbReference type="NCBIfam" id="TIGR00879">
    <property type="entry name" value="SP"/>
    <property type="match status" value="1"/>
</dbReference>
<accession>A0A179G6L3</accession>
<comment type="similarity">
    <text evidence="2 7">Belongs to the major facilitator superfamily. Sugar transporter (TC 2.A.1.1) family.</text>
</comment>
<dbReference type="PANTHER" id="PTHR48022">
    <property type="entry name" value="PLASTIDIC GLUCOSE TRANSPORTER 4"/>
    <property type="match status" value="1"/>
</dbReference>